<comment type="caution">
    <text evidence="1">The sequence shown here is derived from an EMBL/GenBank/DDBJ whole genome shotgun (WGS) entry which is preliminary data.</text>
</comment>
<sequence>MINLCIYKKEILASVMFCHQKNKIILPKNNPPKFDRKKIVSILRQNKKLALLCHSHFYGQKTVCTQSPFSPEG</sequence>
<dbReference type="AlphaFoldDB" id="K1XHN0"/>
<gene>
    <name evidence="1" type="ORF">ACD_80C00166G0012</name>
</gene>
<protein>
    <submittedName>
        <fullName evidence="1">Uncharacterized protein</fullName>
    </submittedName>
</protein>
<accession>K1XHN0</accession>
<reference evidence="1" key="1">
    <citation type="journal article" date="2012" name="Science">
        <title>Fermentation, hydrogen, and sulfur metabolism in multiple uncultivated bacterial phyla.</title>
        <authorList>
            <person name="Wrighton K.C."/>
            <person name="Thomas B.C."/>
            <person name="Sharon I."/>
            <person name="Miller C.S."/>
            <person name="Castelle C.J."/>
            <person name="VerBerkmoes N.C."/>
            <person name="Wilkins M.J."/>
            <person name="Hettich R.L."/>
            <person name="Lipton M.S."/>
            <person name="Williams K.H."/>
            <person name="Long P.E."/>
            <person name="Banfield J.F."/>
        </authorList>
    </citation>
    <scope>NUCLEOTIDE SEQUENCE [LARGE SCALE GENOMIC DNA]</scope>
</reference>
<organism evidence="1">
    <name type="scientific">uncultured bacterium</name>
    <name type="common">gcode 4</name>
    <dbReference type="NCBI Taxonomy" id="1234023"/>
    <lineage>
        <taxon>Bacteria</taxon>
        <taxon>environmental samples</taxon>
    </lineage>
</organism>
<name>K1XHN0_9BACT</name>
<dbReference type="EMBL" id="AMFJ01036173">
    <property type="protein sequence ID" value="EKD24751.1"/>
    <property type="molecule type" value="Genomic_DNA"/>
</dbReference>
<evidence type="ECO:0000313" key="1">
    <source>
        <dbReference type="EMBL" id="EKD24751.1"/>
    </source>
</evidence>
<proteinExistence type="predicted"/>